<dbReference type="GO" id="GO:0004416">
    <property type="term" value="F:hydroxyacylglutathione hydrolase activity"/>
    <property type="evidence" value="ECO:0007669"/>
    <property type="project" value="UniProtKB-EC"/>
</dbReference>
<feature type="binding site" evidence="7">
    <location>
        <position position="137"/>
    </location>
    <ligand>
        <name>Zn(2+)</name>
        <dbReference type="ChEBI" id="CHEBI:29105"/>
        <label>2</label>
    </ligand>
</feature>
<dbReference type="InterPro" id="IPR001279">
    <property type="entry name" value="Metallo-B-lactamas"/>
</dbReference>
<feature type="binding site" evidence="7">
    <location>
        <position position="65"/>
    </location>
    <ligand>
        <name>Zn(2+)</name>
        <dbReference type="ChEBI" id="CHEBI:29105"/>
        <label>2</label>
    </ligand>
</feature>
<dbReference type="InterPro" id="IPR035680">
    <property type="entry name" value="Clx_II_MBL"/>
</dbReference>
<evidence type="ECO:0000256" key="7">
    <source>
        <dbReference type="HAMAP-Rule" id="MF_01374"/>
    </source>
</evidence>
<dbReference type="Gene3D" id="3.60.15.10">
    <property type="entry name" value="Ribonuclease Z/Hydroxyacylglutathione hydrolase-like"/>
    <property type="match status" value="1"/>
</dbReference>
<comment type="caution">
    <text evidence="9">The sequence shown here is derived from an EMBL/GenBank/DDBJ whole genome shotgun (WGS) entry which is preliminary data.</text>
</comment>
<keyword evidence="10" id="KW-1185">Reference proteome</keyword>
<feature type="binding site" evidence="7">
    <location>
        <position position="120"/>
    </location>
    <ligand>
        <name>Zn(2+)</name>
        <dbReference type="ChEBI" id="CHEBI:29105"/>
        <label>1</label>
    </ligand>
</feature>
<feature type="binding site" evidence="7">
    <location>
        <position position="175"/>
    </location>
    <ligand>
        <name>Zn(2+)</name>
        <dbReference type="ChEBI" id="CHEBI:29105"/>
        <label>2</label>
    </ligand>
</feature>
<comment type="function">
    <text evidence="7">Thiolesterase that catalyzes the hydrolysis of S-D-lactoyl-glutathione to form glutathione and D-lactic acid.</text>
</comment>
<dbReference type="NCBIfam" id="TIGR03413">
    <property type="entry name" value="GSH_gloB"/>
    <property type="match status" value="1"/>
</dbReference>
<dbReference type="SMART" id="SM00849">
    <property type="entry name" value="Lactamase_B"/>
    <property type="match status" value="1"/>
</dbReference>
<dbReference type="InterPro" id="IPR050110">
    <property type="entry name" value="Glyoxalase_II_hydrolase"/>
</dbReference>
<dbReference type="SUPFAM" id="SSF56281">
    <property type="entry name" value="Metallo-hydrolase/oxidoreductase"/>
    <property type="match status" value="1"/>
</dbReference>
<accession>A0ABS7E5F5</accession>
<feature type="binding site" evidence="7">
    <location>
        <position position="137"/>
    </location>
    <ligand>
        <name>Zn(2+)</name>
        <dbReference type="ChEBI" id="CHEBI:29105"/>
        <label>1</label>
    </ligand>
</feature>
<evidence type="ECO:0000256" key="2">
    <source>
        <dbReference type="ARBA" id="ARBA00004963"/>
    </source>
</evidence>
<keyword evidence="6 7" id="KW-0862">Zinc</keyword>
<dbReference type="InterPro" id="IPR036866">
    <property type="entry name" value="RibonucZ/Hydroxyglut_hydro"/>
</dbReference>
<dbReference type="HAMAP" id="MF_01374">
    <property type="entry name" value="Glyoxalase_2"/>
    <property type="match status" value="1"/>
</dbReference>
<proteinExistence type="inferred from homology"/>
<dbReference type="InterPro" id="IPR017782">
    <property type="entry name" value="Hydroxyacylglutathione_Hdrlase"/>
</dbReference>
<reference evidence="9 10" key="1">
    <citation type="submission" date="2021-07" db="EMBL/GenBank/DDBJ databases">
        <title>Shewanella sp. nov, isolated from SCS.</title>
        <authorList>
            <person name="Cao W.R."/>
        </authorList>
    </citation>
    <scope>NUCLEOTIDE SEQUENCE [LARGE SCALE GENOMIC DNA]</scope>
    <source>
        <strain evidence="9 10">NR704-98</strain>
    </source>
</reference>
<keyword evidence="4 7" id="KW-0479">Metal-binding</keyword>
<evidence type="ECO:0000256" key="6">
    <source>
        <dbReference type="ARBA" id="ARBA00022833"/>
    </source>
</evidence>
<comment type="similarity">
    <text evidence="3 7">Belongs to the metallo-beta-lactamase superfamily. Glyoxalase II family.</text>
</comment>
<comment type="pathway">
    <text evidence="2 7">Secondary metabolite metabolism; methylglyoxal degradation; (R)-lactate from methylglyoxal: step 2/2.</text>
</comment>
<sequence length="263" mass="29497">MPSETDLTITPIQAFDDNYIWVISKSSSPLVYVVDPGDANVVIHYLETNQLTLAGILITHHHRDHTGGIKALIEYSATDLEIYGPSSENIADINYPISAQTHIKLQALELTARVYQLPGHTLGHIAYHIQDELFCGDTLFSGGCGRLFEGTASQLHHSLELLASLAQHTRVYCAHEYTLSNLKFAIQVEPNNSQLAHYYQDCQTLRANKKITLPSTIKTEKEINPFLRCHICEVVTAVNQHFNQKTVDTVTTFGLLRQWKDKA</sequence>
<feature type="binding site" evidence="7">
    <location>
        <position position="60"/>
    </location>
    <ligand>
        <name>Zn(2+)</name>
        <dbReference type="ChEBI" id="CHEBI:29105"/>
        <label>1</label>
    </ligand>
</feature>
<keyword evidence="5 7" id="KW-0378">Hydrolase</keyword>
<evidence type="ECO:0000313" key="9">
    <source>
        <dbReference type="EMBL" id="MBW8184860.1"/>
    </source>
</evidence>
<evidence type="ECO:0000259" key="8">
    <source>
        <dbReference type="SMART" id="SM00849"/>
    </source>
</evidence>
<name>A0ABS7E5F5_9GAMM</name>
<feature type="binding site" evidence="7">
    <location>
        <position position="64"/>
    </location>
    <ligand>
        <name>Zn(2+)</name>
        <dbReference type="ChEBI" id="CHEBI:29105"/>
        <label>2</label>
    </ligand>
</feature>
<dbReference type="Pfam" id="PF00753">
    <property type="entry name" value="Lactamase_B"/>
    <property type="match status" value="2"/>
</dbReference>
<dbReference type="InterPro" id="IPR032282">
    <property type="entry name" value="HAGH_C"/>
</dbReference>
<feature type="binding site" evidence="7">
    <location>
        <position position="62"/>
    </location>
    <ligand>
        <name>Zn(2+)</name>
        <dbReference type="ChEBI" id="CHEBI:29105"/>
        <label>1</label>
    </ligand>
</feature>
<dbReference type="EC" id="3.1.2.6" evidence="7"/>
<evidence type="ECO:0000256" key="1">
    <source>
        <dbReference type="ARBA" id="ARBA00001623"/>
    </source>
</evidence>
<dbReference type="RefSeq" id="WP_220110333.1">
    <property type="nucleotide sequence ID" value="NZ_JAHZST010000010.1"/>
</dbReference>
<evidence type="ECO:0000256" key="4">
    <source>
        <dbReference type="ARBA" id="ARBA00022723"/>
    </source>
</evidence>
<dbReference type="PANTHER" id="PTHR43705:SF1">
    <property type="entry name" value="HYDROXYACYLGLUTATHIONE HYDROLASE GLOB"/>
    <property type="match status" value="1"/>
</dbReference>
<dbReference type="CDD" id="cd07723">
    <property type="entry name" value="hydroxyacylglutathione_hydrolase_MBL-fold"/>
    <property type="match status" value="1"/>
</dbReference>
<comment type="subunit">
    <text evidence="7">Monomer.</text>
</comment>
<comment type="catalytic activity">
    <reaction evidence="1 7">
        <text>an S-(2-hydroxyacyl)glutathione + H2O = a 2-hydroxy carboxylate + glutathione + H(+)</text>
        <dbReference type="Rhea" id="RHEA:21864"/>
        <dbReference type="ChEBI" id="CHEBI:15377"/>
        <dbReference type="ChEBI" id="CHEBI:15378"/>
        <dbReference type="ChEBI" id="CHEBI:57925"/>
        <dbReference type="ChEBI" id="CHEBI:58896"/>
        <dbReference type="ChEBI" id="CHEBI:71261"/>
        <dbReference type="EC" id="3.1.2.6"/>
    </reaction>
</comment>
<dbReference type="Proteomes" id="UP001195963">
    <property type="component" value="Unassembled WGS sequence"/>
</dbReference>
<evidence type="ECO:0000256" key="3">
    <source>
        <dbReference type="ARBA" id="ARBA00006759"/>
    </source>
</evidence>
<protein>
    <recommendedName>
        <fullName evidence="7">Hydroxyacylglutathione hydrolase</fullName>
        <ecNumber evidence="7">3.1.2.6</ecNumber>
    </recommendedName>
    <alternativeName>
        <fullName evidence="7">Glyoxalase II</fullName>
        <shortName evidence="7">Glx II</shortName>
    </alternativeName>
</protein>
<dbReference type="EMBL" id="JAHZST010000010">
    <property type="protein sequence ID" value="MBW8184860.1"/>
    <property type="molecule type" value="Genomic_DNA"/>
</dbReference>
<dbReference type="Pfam" id="PF16123">
    <property type="entry name" value="HAGH_C"/>
    <property type="match status" value="1"/>
</dbReference>
<comment type="cofactor">
    <cofactor evidence="7">
        <name>Zn(2+)</name>
        <dbReference type="ChEBI" id="CHEBI:29105"/>
    </cofactor>
    <text evidence="7">Binds 2 Zn(2+) ions per subunit.</text>
</comment>
<organism evidence="9 10">
    <name type="scientific">Shewanella nanhaiensis</name>
    <dbReference type="NCBI Taxonomy" id="2864872"/>
    <lineage>
        <taxon>Bacteria</taxon>
        <taxon>Pseudomonadati</taxon>
        <taxon>Pseudomonadota</taxon>
        <taxon>Gammaproteobacteria</taxon>
        <taxon>Alteromonadales</taxon>
        <taxon>Shewanellaceae</taxon>
        <taxon>Shewanella</taxon>
    </lineage>
</organism>
<dbReference type="PANTHER" id="PTHR43705">
    <property type="entry name" value="HYDROXYACYLGLUTATHIONE HYDROLASE"/>
    <property type="match status" value="1"/>
</dbReference>
<evidence type="ECO:0000256" key="5">
    <source>
        <dbReference type="ARBA" id="ARBA00022801"/>
    </source>
</evidence>
<evidence type="ECO:0000313" key="10">
    <source>
        <dbReference type="Proteomes" id="UP001195963"/>
    </source>
</evidence>
<dbReference type="PIRSF" id="PIRSF005457">
    <property type="entry name" value="Glx"/>
    <property type="match status" value="1"/>
</dbReference>
<feature type="domain" description="Metallo-beta-lactamase" evidence="8">
    <location>
        <begin position="17"/>
        <end position="175"/>
    </location>
</feature>
<gene>
    <name evidence="7 9" type="primary">gloB</name>
    <name evidence="9" type="ORF">K0625_14450</name>
</gene>